<dbReference type="InterPro" id="IPR009677">
    <property type="entry name" value="DUF1266"/>
</dbReference>
<evidence type="ECO:0000259" key="2">
    <source>
        <dbReference type="Pfam" id="PF06889"/>
    </source>
</evidence>
<organism evidence="3">
    <name type="scientific">uncultured Anaerotruncus sp</name>
    <dbReference type="NCBI Taxonomy" id="905011"/>
    <lineage>
        <taxon>Bacteria</taxon>
        <taxon>Bacillati</taxon>
        <taxon>Bacillota</taxon>
        <taxon>Clostridia</taxon>
        <taxon>Eubacteriales</taxon>
        <taxon>Oscillospiraceae</taxon>
        <taxon>Anaerotruncus</taxon>
        <taxon>environmental samples</taxon>
    </lineage>
</organism>
<evidence type="ECO:0000313" key="3">
    <source>
        <dbReference type="EMBL" id="VYS79190.1"/>
    </source>
</evidence>
<feature type="compositionally biased region" description="Low complexity" evidence="1">
    <location>
        <begin position="12"/>
        <end position="21"/>
    </location>
</feature>
<feature type="region of interest" description="Disordered" evidence="1">
    <location>
        <begin position="1"/>
        <end position="58"/>
    </location>
</feature>
<sequence length="393" mass="44157">MFDINEIRKRAQAASDAASRQLNESMEKSRKITEQMQEDMEAAQAAREAGQQQDAEQAAAQQRQVEILGQMFSPDVMAQMAATEEMIQKAVDEKVAEAAALGVEGMMNQFFGDDTALVAAALETLAMEEEDEEDPELDQALEEELYRILEEKLAQIDRLPEPEPIVYPKGDPRWEQFGILLSGIISHLNDHRLDGMDVEKHIPVMEQQIASLVRRSWGISGRGELLDTIRYLTKEGYVLRCRLYGEASSPEALMEESDDEEACASVCRGWRFAQWYKLRFGPEFLVGWDVGRAAMLARWGCFLGWITEGEALGILWELSQKAAEELHSWREFAESYLLGGMMWKLLFGDSSAESYLGFLADAATDLLTGKGDGGQWRGCPWPAPRKIGFQPRG</sequence>
<proteinExistence type="predicted"/>
<protein>
    <recommendedName>
        <fullName evidence="2">DUF1266 domain-containing protein</fullName>
    </recommendedName>
</protein>
<feature type="domain" description="DUF1266" evidence="2">
    <location>
        <begin position="214"/>
        <end position="381"/>
    </location>
</feature>
<reference evidence="3" key="1">
    <citation type="submission" date="2019-11" db="EMBL/GenBank/DDBJ databases">
        <authorList>
            <person name="Feng L."/>
        </authorList>
    </citation>
    <scope>NUCLEOTIDE SEQUENCE</scope>
    <source>
        <strain evidence="3">AundefinedLFYP135</strain>
    </source>
</reference>
<dbReference type="AlphaFoldDB" id="A0A6N2RHN9"/>
<dbReference type="Pfam" id="PF06889">
    <property type="entry name" value="DUF1266"/>
    <property type="match status" value="1"/>
</dbReference>
<dbReference type="EMBL" id="CACRSL010000003">
    <property type="protein sequence ID" value="VYS79190.1"/>
    <property type="molecule type" value="Genomic_DNA"/>
</dbReference>
<name>A0A6N2RHN9_9FIRM</name>
<evidence type="ECO:0000256" key="1">
    <source>
        <dbReference type="SAM" id="MobiDB-lite"/>
    </source>
</evidence>
<gene>
    <name evidence="3" type="ORF">AULFYP135_00386</name>
</gene>
<feature type="compositionally biased region" description="Low complexity" evidence="1">
    <location>
        <begin position="42"/>
        <end position="58"/>
    </location>
</feature>
<accession>A0A6N2RHN9</accession>